<sequence>MSLLEIECQGLKLNLVFTAFTFN</sequence>
<dbReference type="AlphaFoldDB" id="A0A0E9VFZ9"/>
<reference evidence="1" key="2">
    <citation type="journal article" date="2015" name="Fish Shellfish Immunol.">
        <title>Early steps in the European eel (Anguilla anguilla)-Vibrio vulnificus interaction in the gills: Role of the RtxA13 toxin.</title>
        <authorList>
            <person name="Callol A."/>
            <person name="Pajuelo D."/>
            <person name="Ebbesson L."/>
            <person name="Teles M."/>
            <person name="MacKenzie S."/>
            <person name="Amaro C."/>
        </authorList>
    </citation>
    <scope>NUCLEOTIDE SEQUENCE</scope>
</reference>
<proteinExistence type="predicted"/>
<dbReference type="EMBL" id="GBXM01031651">
    <property type="protein sequence ID" value="JAH76926.1"/>
    <property type="molecule type" value="Transcribed_RNA"/>
</dbReference>
<evidence type="ECO:0000313" key="1">
    <source>
        <dbReference type="EMBL" id="JAH76926.1"/>
    </source>
</evidence>
<organism evidence="1">
    <name type="scientific">Anguilla anguilla</name>
    <name type="common">European freshwater eel</name>
    <name type="synonym">Muraena anguilla</name>
    <dbReference type="NCBI Taxonomy" id="7936"/>
    <lineage>
        <taxon>Eukaryota</taxon>
        <taxon>Metazoa</taxon>
        <taxon>Chordata</taxon>
        <taxon>Craniata</taxon>
        <taxon>Vertebrata</taxon>
        <taxon>Euteleostomi</taxon>
        <taxon>Actinopterygii</taxon>
        <taxon>Neopterygii</taxon>
        <taxon>Teleostei</taxon>
        <taxon>Anguilliformes</taxon>
        <taxon>Anguillidae</taxon>
        <taxon>Anguilla</taxon>
    </lineage>
</organism>
<reference evidence="1" key="1">
    <citation type="submission" date="2014-11" db="EMBL/GenBank/DDBJ databases">
        <authorList>
            <person name="Amaro Gonzalez C."/>
        </authorList>
    </citation>
    <scope>NUCLEOTIDE SEQUENCE</scope>
</reference>
<accession>A0A0E9VFZ9</accession>
<protein>
    <submittedName>
        <fullName evidence="1">Uncharacterized protein</fullName>
    </submittedName>
</protein>
<name>A0A0E9VFZ9_ANGAN</name>